<dbReference type="InterPro" id="IPR043128">
    <property type="entry name" value="Rev_trsase/Diguanyl_cyclase"/>
</dbReference>
<keyword evidence="6" id="KW-1185">Reference proteome</keyword>
<dbReference type="CDD" id="cd01948">
    <property type="entry name" value="EAL"/>
    <property type="match status" value="1"/>
</dbReference>
<dbReference type="Pfam" id="PF00990">
    <property type="entry name" value="GGDEF"/>
    <property type="match status" value="1"/>
</dbReference>
<dbReference type="GO" id="GO:0071111">
    <property type="term" value="F:cyclic-guanylate-specific phosphodiesterase activity"/>
    <property type="evidence" value="ECO:0007669"/>
    <property type="project" value="InterPro"/>
</dbReference>
<dbReference type="SMART" id="SM00052">
    <property type="entry name" value="EAL"/>
    <property type="match status" value="1"/>
</dbReference>
<feature type="domain" description="EAL" evidence="3">
    <location>
        <begin position="490"/>
        <end position="743"/>
    </location>
</feature>
<dbReference type="SUPFAM" id="SSF55073">
    <property type="entry name" value="Nucleotide cyclase"/>
    <property type="match status" value="1"/>
</dbReference>
<evidence type="ECO:0000313" key="6">
    <source>
        <dbReference type="Proteomes" id="UP000242869"/>
    </source>
</evidence>
<dbReference type="InterPro" id="IPR050706">
    <property type="entry name" value="Cyclic-di-GMP_PDE-like"/>
</dbReference>
<accession>A0A1I4WJU2</accession>
<proteinExistence type="predicted"/>
<organism evidence="5 6">
    <name type="scientific">Formivibrio citricus</name>
    <dbReference type="NCBI Taxonomy" id="83765"/>
    <lineage>
        <taxon>Bacteria</taxon>
        <taxon>Pseudomonadati</taxon>
        <taxon>Pseudomonadota</taxon>
        <taxon>Betaproteobacteria</taxon>
        <taxon>Neisseriales</taxon>
        <taxon>Chitinibacteraceae</taxon>
        <taxon>Formivibrio</taxon>
    </lineage>
</organism>
<dbReference type="InterPro" id="IPR011006">
    <property type="entry name" value="CheY-like_superfamily"/>
</dbReference>
<dbReference type="InterPro" id="IPR000160">
    <property type="entry name" value="GGDEF_dom"/>
</dbReference>
<dbReference type="InterPro" id="IPR001789">
    <property type="entry name" value="Sig_transdc_resp-reg_receiver"/>
</dbReference>
<keyword evidence="1" id="KW-0597">Phosphoprotein</keyword>
<dbReference type="PROSITE" id="PS50883">
    <property type="entry name" value="EAL"/>
    <property type="match status" value="1"/>
</dbReference>
<evidence type="ECO:0000256" key="1">
    <source>
        <dbReference type="PROSITE-ProRule" id="PRU00169"/>
    </source>
</evidence>
<dbReference type="SMART" id="SM00448">
    <property type="entry name" value="REC"/>
    <property type="match status" value="1"/>
</dbReference>
<gene>
    <name evidence="5" type="ORF">SAMN05660284_00666</name>
</gene>
<protein>
    <submittedName>
        <fullName evidence="5">Diguanylate cyclase (GGDEF) domain-containing protein</fullName>
    </submittedName>
</protein>
<dbReference type="RefSeq" id="WP_091191332.1">
    <property type="nucleotide sequence ID" value="NZ_FOVE01000003.1"/>
</dbReference>
<sequence length="745" mass="81275">MTDTPQDNDKLHIIDDGDVESISTHEPWPILVVDDDSEVHAATRLALARTTILGRPLELVHALSARETMAILQKRRDFAAVLLDVVMETETAGLQLVKEIRETFGMAECRIILRTGQPGSAPEIAVFTDYDINDYCTKSELTRTRLITALMAALRSYQQIRTIAENRRGLELIVRAVPGLMESHAINTFAEGALAQIAALLKIPPDGIVCAQKGSPLETGEKSGLYVVAAAGRLSGCAATPLEKIGSSAIIEAITHALTNHDHVFGEHFTVLFLRGGNQEAAVYLETGAPISKDDRQLVEVLAANITACFANVKYVEKLNFIAYHDTLTRLGNRSLFTLQLETAMQMAGSSCAIPMAVALVDIDHFSDINNGLGQEVGNGLLTAVAARLHIQFGKECQIARIGADVFGILGPEKQVNPTRLQALFEQHFSVGEHQLPVTVTMGFAIPKAGAGGGNTLLKQASIALNRAKRAHNANYTFFEGEMEDDTRWRLEIIRHLRRDFTAQKLAVWYQPQISLSTGKIAGMEALLRWPGETGFVQPPSVFIPLAEYSGLIVDIGDWVLQTAADAYRSLAHLPNRPHHVSVNVSMPQFKSGNLTERVAAILGEHMLPPSVLELEITESIALDQPRHVISCLRDLRDLGVRIAIDDFGTGYSSLGQLKALPIDCLKIDQSFVAEISSGRGGMFAETIVALGQKLGLETIAEGVETAEQAGFLRGLGCSDAQGYYYAKPMPLHELITWLENWQSR</sequence>
<dbReference type="InterPro" id="IPR029787">
    <property type="entry name" value="Nucleotide_cyclase"/>
</dbReference>
<dbReference type="PROSITE" id="PS50110">
    <property type="entry name" value="RESPONSE_REGULATORY"/>
    <property type="match status" value="1"/>
</dbReference>
<dbReference type="Pfam" id="PF00072">
    <property type="entry name" value="Response_reg"/>
    <property type="match status" value="1"/>
</dbReference>
<dbReference type="Gene3D" id="3.30.70.270">
    <property type="match status" value="1"/>
</dbReference>
<feature type="domain" description="GGDEF" evidence="4">
    <location>
        <begin position="354"/>
        <end position="481"/>
    </location>
</feature>
<evidence type="ECO:0000259" key="3">
    <source>
        <dbReference type="PROSITE" id="PS50883"/>
    </source>
</evidence>
<dbReference type="Gene3D" id="3.40.50.2300">
    <property type="match status" value="1"/>
</dbReference>
<evidence type="ECO:0000313" key="5">
    <source>
        <dbReference type="EMBL" id="SFN14114.1"/>
    </source>
</evidence>
<dbReference type="Proteomes" id="UP000242869">
    <property type="component" value="Unassembled WGS sequence"/>
</dbReference>
<dbReference type="STRING" id="83765.SAMN05660284_00666"/>
<dbReference type="PANTHER" id="PTHR33121:SF70">
    <property type="entry name" value="SIGNALING PROTEIN YKOW"/>
    <property type="match status" value="1"/>
</dbReference>
<dbReference type="SUPFAM" id="SSF52172">
    <property type="entry name" value="CheY-like"/>
    <property type="match status" value="1"/>
</dbReference>
<dbReference type="PROSITE" id="PS50887">
    <property type="entry name" value="GGDEF"/>
    <property type="match status" value="1"/>
</dbReference>
<dbReference type="NCBIfam" id="TIGR00254">
    <property type="entry name" value="GGDEF"/>
    <property type="match status" value="1"/>
</dbReference>
<evidence type="ECO:0000259" key="4">
    <source>
        <dbReference type="PROSITE" id="PS50887"/>
    </source>
</evidence>
<reference evidence="6" key="1">
    <citation type="submission" date="2016-10" db="EMBL/GenBank/DDBJ databases">
        <authorList>
            <person name="Varghese N."/>
            <person name="Submissions S."/>
        </authorList>
    </citation>
    <scope>NUCLEOTIDE SEQUENCE [LARGE SCALE GENOMIC DNA]</scope>
    <source>
        <strain evidence="6">DSM 6150</strain>
    </source>
</reference>
<dbReference type="OrthoDB" id="9813903at2"/>
<feature type="domain" description="Response regulatory" evidence="2">
    <location>
        <begin position="29"/>
        <end position="153"/>
    </location>
</feature>
<dbReference type="InterPro" id="IPR021800">
    <property type="entry name" value="DUF3369"/>
</dbReference>
<feature type="modified residue" description="4-aspartylphosphate" evidence="1">
    <location>
        <position position="84"/>
    </location>
</feature>
<dbReference type="SUPFAM" id="SSF141868">
    <property type="entry name" value="EAL domain-like"/>
    <property type="match status" value="1"/>
</dbReference>
<dbReference type="GO" id="GO:0000160">
    <property type="term" value="P:phosphorelay signal transduction system"/>
    <property type="evidence" value="ECO:0007669"/>
    <property type="project" value="InterPro"/>
</dbReference>
<dbReference type="PANTHER" id="PTHR33121">
    <property type="entry name" value="CYCLIC DI-GMP PHOSPHODIESTERASE PDEF"/>
    <property type="match status" value="1"/>
</dbReference>
<dbReference type="InterPro" id="IPR035919">
    <property type="entry name" value="EAL_sf"/>
</dbReference>
<dbReference type="Gene3D" id="3.20.20.450">
    <property type="entry name" value="EAL domain"/>
    <property type="match status" value="1"/>
</dbReference>
<dbReference type="InterPro" id="IPR001633">
    <property type="entry name" value="EAL_dom"/>
</dbReference>
<dbReference type="AlphaFoldDB" id="A0A1I4WJU2"/>
<dbReference type="Pfam" id="PF00563">
    <property type="entry name" value="EAL"/>
    <property type="match status" value="1"/>
</dbReference>
<dbReference type="Pfam" id="PF11849">
    <property type="entry name" value="DUF3369"/>
    <property type="match status" value="1"/>
</dbReference>
<dbReference type="CDD" id="cd01949">
    <property type="entry name" value="GGDEF"/>
    <property type="match status" value="1"/>
</dbReference>
<dbReference type="EMBL" id="FOVE01000003">
    <property type="protein sequence ID" value="SFN14114.1"/>
    <property type="molecule type" value="Genomic_DNA"/>
</dbReference>
<dbReference type="SMART" id="SM00267">
    <property type="entry name" value="GGDEF"/>
    <property type="match status" value="1"/>
</dbReference>
<name>A0A1I4WJU2_9NEIS</name>
<evidence type="ECO:0000259" key="2">
    <source>
        <dbReference type="PROSITE" id="PS50110"/>
    </source>
</evidence>